<dbReference type="EMBL" id="BMNT01000037">
    <property type="protein sequence ID" value="GGL08259.1"/>
    <property type="molecule type" value="Genomic_DNA"/>
</dbReference>
<evidence type="ECO:0000256" key="1">
    <source>
        <dbReference type="ARBA" id="ARBA00008361"/>
    </source>
</evidence>
<evidence type="ECO:0000256" key="2">
    <source>
        <dbReference type="ARBA" id="ARBA00022603"/>
    </source>
</evidence>
<dbReference type="InterPro" id="IPR029063">
    <property type="entry name" value="SAM-dependent_MTases_sf"/>
</dbReference>
<comment type="caution">
    <text evidence="5">The sequence shown here is derived from an EMBL/GenBank/DDBJ whole genome shotgun (WGS) entry which is preliminary data.</text>
</comment>
<dbReference type="Gene3D" id="3.40.50.150">
    <property type="entry name" value="Vaccinia Virus protein VP39"/>
    <property type="match status" value="1"/>
</dbReference>
<dbReference type="Proteomes" id="UP000645217">
    <property type="component" value="Unassembled WGS sequence"/>
</dbReference>
<dbReference type="GO" id="GO:0032259">
    <property type="term" value="P:methylation"/>
    <property type="evidence" value="ECO:0007669"/>
    <property type="project" value="UniProtKB-KW"/>
</dbReference>
<protein>
    <submittedName>
        <fullName evidence="5">Methyltransferase type 11</fullName>
    </submittedName>
</protein>
<gene>
    <name evidence="5" type="ORF">GCM10007964_58110</name>
</gene>
<reference evidence="5" key="2">
    <citation type="submission" date="2020-09" db="EMBL/GenBank/DDBJ databases">
        <authorList>
            <person name="Sun Q."/>
            <person name="Ohkuma M."/>
        </authorList>
    </citation>
    <scope>NUCLEOTIDE SEQUENCE</scope>
    <source>
        <strain evidence="5">JCM 13064</strain>
    </source>
</reference>
<dbReference type="SUPFAM" id="SSF53335">
    <property type="entry name" value="S-adenosyl-L-methionine-dependent methyltransferases"/>
    <property type="match status" value="1"/>
</dbReference>
<dbReference type="PANTHER" id="PTHR44942:SF4">
    <property type="entry name" value="METHYLTRANSFERASE TYPE 11 DOMAIN-CONTAINING PROTEIN"/>
    <property type="match status" value="1"/>
</dbReference>
<evidence type="ECO:0000256" key="3">
    <source>
        <dbReference type="ARBA" id="ARBA00022679"/>
    </source>
</evidence>
<dbReference type="InterPro" id="IPR013216">
    <property type="entry name" value="Methyltransf_11"/>
</dbReference>
<dbReference type="PANTHER" id="PTHR44942">
    <property type="entry name" value="METHYLTRANSF_11 DOMAIN-CONTAINING PROTEIN"/>
    <property type="match status" value="1"/>
</dbReference>
<dbReference type="GO" id="GO:0008757">
    <property type="term" value="F:S-adenosylmethionine-dependent methyltransferase activity"/>
    <property type="evidence" value="ECO:0007669"/>
    <property type="project" value="InterPro"/>
</dbReference>
<organism evidence="5 6">
    <name type="scientific">Sphaerisporangium melleum</name>
    <dbReference type="NCBI Taxonomy" id="321316"/>
    <lineage>
        <taxon>Bacteria</taxon>
        <taxon>Bacillati</taxon>
        <taxon>Actinomycetota</taxon>
        <taxon>Actinomycetes</taxon>
        <taxon>Streptosporangiales</taxon>
        <taxon>Streptosporangiaceae</taxon>
        <taxon>Sphaerisporangium</taxon>
    </lineage>
</organism>
<proteinExistence type="inferred from homology"/>
<keyword evidence="2 5" id="KW-0489">Methyltransferase</keyword>
<reference evidence="5" key="1">
    <citation type="journal article" date="2014" name="Int. J. Syst. Evol. Microbiol.">
        <title>Complete genome sequence of Corynebacterium casei LMG S-19264T (=DSM 44701T), isolated from a smear-ripened cheese.</title>
        <authorList>
            <consortium name="US DOE Joint Genome Institute (JGI-PGF)"/>
            <person name="Walter F."/>
            <person name="Albersmeier A."/>
            <person name="Kalinowski J."/>
            <person name="Ruckert C."/>
        </authorList>
    </citation>
    <scope>NUCLEOTIDE SEQUENCE</scope>
    <source>
        <strain evidence="5">JCM 13064</strain>
    </source>
</reference>
<feature type="domain" description="Methyltransferase type 11" evidence="4">
    <location>
        <begin position="37"/>
        <end position="124"/>
    </location>
</feature>
<dbReference type="AlphaFoldDB" id="A0A917RI61"/>
<accession>A0A917RI61</accession>
<keyword evidence="3" id="KW-0808">Transferase</keyword>
<evidence type="ECO:0000313" key="6">
    <source>
        <dbReference type="Proteomes" id="UP000645217"/>
    </source>
</evidence>
<comment type="similarity">
    <text evidence="1">Belongs to the methyltransferase superfamily.</text>
</comment>
<evidence type="ECO:0000313" key="5">
    <source>
        <dbReference type="EMBL" id="GGL08259.1"/>
    </source>
</evidence>
<dbReference type="CDD" id="cd02440">
    <property type="entry name" value="AdoMet_MTases"/>
    <property type="match status" value="1"/>
</dbReference>
<name>A0A917RI61_9ACTN</name>
<keyword evidence="6" id="KW-1185">Reference proteome</keyword>
<dbReference type="InterPro" id="IPR051052">
    <property type="entry name" value="Diverse_substrate_MTase"/>
</dbReference>
<dbReference type="Pfam" id="PF08241">
    <property type="entry name" value="Methyltransf_11"/>
    <property type="match status" value="1"/>
</dbReference>
<sequence>MAESFGSDAERYDRARPRYPAAMVDAILAAGPGPEVLDVGIGTGIAARQFRAAGCTVLGVEPDARMAGFARRDGLDVEVATFEAWDPAGRTFDQVIAGQAWHWVDPIAGAAKAARVLRPGGRLAVFWNAMDPPPALGEAFAAVYRQVMPDSPVYQRMIAAVTAAGSAAEGYSAMCAKAAEGMRQAGDAFGDPEQWRFDWEWSYTRDEWLDQVPTTGLHTRLPPDTLARLLEGIGAAIDAAGGGFTMKCATLVCIAARTHAP</sequence>
<evidence type="ECO:0000259" key="4">
    <source>
        <dbReference type="Pfam" id="PF08241"/>
    </source>
</evidence>